<dbReference type="Proteomes" id="UP000822993">
    <property type="component" value="Unassembled WGS sequence"/>
</dbReference>
<accession>A0A9D5Z0S9</accession>
<sequence>MTTSLPDHLVSLASRPGGVVLAAQLPRPLLRTALSQGLLEKVRRGAYRLRSSDEPAVGHALDRLRAVAHVEAVSRQLRSPFVLSQDSAALVWDLPLWRSPDRVHVVQRHRPGAPGEGADLVRHQSLLGPTDTAVRLGYPVTSFARTVVDCARTLPALDGLVVVDAALRRGLRVEHLHASSTGSGTGEGPRGHERSWRSAPQGRSHPASRRSGSTCCVVACPCRPRRSRSPPGSGRSGPTWAGRGGGPWSSSTGS</sequence>
<feature type="region of interest" description="Disordered" evidence="1">
    <location>
        <begin position="177"/>
        <end position="254"/>
    </location>
</feature>
<organism evidence="2 3">
    <name type="scientific">Oerskovia douganii</name>
    <dbReference type="NCBI Taxonomy" id="2762210"/>
    <lineage>
        <taxon>Bacteria</taxon>
        <taxon>Bacillati</taxon>
        <taxon>Actinomycetota</taxon>
        <taxon>Actinomycetes</taxon>
        <taxon>Micrococcales</taxon>
        <taxon>Cellulomonadaceae</taxon>
        <taxon>Oerskovia</taxon>
    </lineage>
</organism>
<evidence type="ECO:0000313" key="3">
    <source>
        <dbReference type="Proteomes" id="UP000822993"/>
    </source>
</evidence>
<evidence type="ECO:0000256" key="1">
    <source>
        <dbReference type="SAM" id="MobiDB-lite"/>
    </source>
</evidence>
<name>A0A9D5Z0S9_9CELL</name>
<comment type="caution">
    <text evidence="2">The sequence shown here is derived from an EMBL/GenBank/DDBJ whole genome shotgun (WGS) entry which is preliminary data.</text>
</comment>
<protein>
    <recommendedName>
        <fullName evidence="4">Transcriptional regulator, AbiEi antitoxin, Type IV TA system</fullName>
    </recommendedName>
</protein>
<proteinExistence type="predicted"/>
<feature type="compositionally biased region" description="Low complexity" evidence="1">
    <location>
        <begin position="229"/>
        <end position="238"/>
    </location>
</feature>
<dbReference type="AlphaFoldDB" id="A0A9D5Z0S9"/>
<dbReference type="RefSeq" id="WP_193721526.1">
    <property type="nucleotide sequence ID" value="NZ_JACSPN010000043.1"/>
</dbReference>
<gene>
    <name evidence="2" type="ORF">H9623_18760</name>
</gene>
<dbReference type="EMBL" id="JACSPN010000043">
    <property type="protein sequence ID" value="MBE7702337.1"/>
    <property type="molecule type" value="Genomic_DNA"/>
</dbReference>
<keyword evidence="3" id="KW-1185">Reference proteome</keyword>
<evidence type="ECO:0008006" key="4">
    <source>
        <dbReference type="Google" id="ProtNLM"/>
    </source>
</evidence>
<reference evidence="2 3" key="1">
    <citation type="submission" date="2020-08" db="EMBL/GenBank/DDBJ databases">
        <title>A Genomic Blueprint of the Chicken Gut Microbiome.</title>
        <authorList>
            <person name="Gilroy R."/>
            <person name="Ravi A."/>
            <person name="Getino M."/>
            <person name="Pursley I."/>
            <person name="Horton D.L."/>
            <person name="Alikhan N.-F."/>
            <person name="Baker D."/>
            <person name="Gharbi K."/>
            <person name="Hall N."/>
            <person name="Watson M."/>
            <person name="Adriaenssens E.M."/>
            <person name="Foster-Nyarko E."/>
            <person name="Jarju S."/>
            <person name="Secka A."/>
            <person name="Antonio M."/>
            <person name="Oren A."/>
            <person name="Chaudhuri R."/>
            <person name="La Ragione R.M."/>
            <person name="Hildebrand F."/>
            <person name="Pallen M.J."/>
        </authorList>
    </citation>
    <scope>NUCLEOTIDE SEQUENCE [LARGE SCALE GENOMIC DNA]</scope>
    <source>
        <strain evidence="2 3">Sa1BUA8</strain>
    </source>
</reference>
<evidence type="ECO:0000313" key="2">
    <source>
        <dbReference type="EMBL" id="MBE7702337.1"/>
    </source>
</evidence>